<sequence>MQGRQTLKKPAAGNVGERMARSRNTGTPGNTDHQTQPAAPPKDEAANAPRSRTGAIDRVLQILDGLQHANRPMTAYEIAQTAGAPASTMYTIINDLVDKSLLTRAADGTIWFGPRLYRYGLTYAHSLDYLAIAAEEMQRLSADVEETVQICGREDGMMIVLQMAEGPGHFRVTSRVGSRVPINWAASGRLLVGHLDDGEREDFFRRYGQPSPTGLAETRPDVLSRIAQESFAARFALQIGESEASVACLASPVCNVGGECVITISIVMPENKAKQGIDRYSAAVRDAAARIEDRLGWRAGA</sequence>
<keyword evidence="2 7" id="KW-0238">DNA-binding</keyword>
<dbReference type="GO" id="GO:0003700">
    <property type="term" value="F:DNA-binding transcription factor activity"/>
    <property type="evidence" value="ECO:0007669"/>
    <property type="project" value="TreeGrafter"/>
</dbReference>
<dbReference type="GO" id="GO:0003677">
    <property type="term" value="F:DNA binding"/>
    <property type="evidence" value="ECO:0007669"/>
    <property type="project" value="UniProtKB-KW"/>
</dbReference>
<dbReference type="PANTHER" id="PTHR30136">
    <property type="entry name" value="HELIX-TURN-HELIX TRANSCRIPTIONAL REGULATOR, ICLR FAMILY"/>
    <property type="match status" value="1"/>
</dbReference>
<dbReference type="Gene3D" id="1.10.10.10">
    <property type="entry name" value="Winged helix-like DNA-binding domain superfamily/Winged helix DNA-binding domain"/>
    <property type="match status" value="1"/>
</dbReference>
<dbReference type="InterPro" id="IPR014757">
    <property type="entry name" value="Tscrpt_reg_IclR_C"/>
</dbReference>
<evidence type="ECO:0000256" key="2">
    <source>
        <dbReference type="ARBA" id="ARBA00023125"/>
    </source>
</evidence>
<dbReference type="InterPro" id="IPR029016">
    <property type="entry name" value="GAF-like_dom_sf"/>
</dbReference>
<gene>
    <name evidence="7" type="ORF">SAMN05192542_11067</name>
</gene>
<keyword evidence="8" id="KW-1185">Reference proteome</keyword>
<protein>
    <submittedName>
        <fullName evidence="7">DNA-binding transcriptional regulator, IclR family</fullName>
    </submittedName>
</protein>
<dbReference type="SUPFAM" id="SSF46785">
    <property type="entry name" value="Winged helix' DNA-binding domain"/>
    <property type="match status" value="1"/>
</dbReference>
<evidence type="ECO:0000256" key="4">
    <source>
        <dbReference type="SAM" id="MobiDB-lite"/>
    </source>
</evidence>
<dbReference type="GO" id="GO:0045892">
    <property type="term" value="P:negative regulation of DNA-templated transcription"/>
    <property type="evidence" value="ECO:0007669"/>
    <property type="project" value="TreeGrafter"/>
</dbReference>
<dbReference type="InterPro" id="IPR050707">
    <property type="entry name" value="HTH_MetabolicPath_Reg"/>
</dbReference>
<evidence type="ECO:0000256" key="3">
    <source>
        <dbReference type="ARBA" id="ARBA00023163"/>
    </source>
</evidence>
<feature type="domain" description="IclR-ED" evidence="6">
    <location>
        <begin position="115"/>
        <end position="297"/>
    </location>
</feature>
<dbReference type="InterPro" id="IPR036390">
    <property type="entry name" value="WH_DNA-bd_sf"/>
</dbReference>
<keyword evidence="3" id="KW-0804">Transcription</keyword>
<evidence type="ECO:0000259" key="5">
    <source>
        <dbReference type="PROSITE" id="PS51077"/>
    </source>
</evidence>
<dbReference type="Gene3D" id="3.30.450.40">
    <property type="match status" value="1"/>
</dbReference>
<evidence type="ECO:0000256" key="1">
    <source>
        <dbReference type="ARBA" id="ARBA00023015"/>
    </source>
</evidence>
<accession>A0A1H7RKM5</accession>
<dbReference type="SUPFAM" id="SSF55781">
    <property type="entry name" value="GAF domain-like"/>
    <property type="match status" value="1"/>
</dbReference>
<proteinExistence type="predicted"/>
<dbReference type="Pfam" id="PF01614">
    <property type="entry name" value="IclR_C"/>
    <property type="match status" value="1"/>
</dbReference>
<name>A0A1H7RKM5_9BURK</name>
<dbReference type="InterPro" id="IPR036388">
    <property type="entry name" value="WH-like_DNA-bd_sf"/>
</dbReference>
<evidence type="ECO:0000313" key="8">
    <source>
        <dbReference type="Proteomes" id="UP000199120"/>
    </source>
</evidence>
<dbReference type="PROSITE" id="PS51078">
    <property type="entry name" value="ICLR_ED"/>
    <property type="match status" value="1"/>
</dbReference>
<organism evidence="7 8">
    <name type="scientific">Paraburkholderia caballeronis</name>
    <dbReference type="NCBI Taxonomy" id="416943"/>
    <lineage>
        <taxon>Bacteria</taxon>
        <taxon>Pseudomonadati</taxon>
        <taxon>Pseudomonadota</taxon>
        <taxon>Betaproteobacteria</taxon>
        <taxon>Burkholderiales</taxon>
        <taxon>Burkholderiaceae</taxon>
        <taxon>Paraburkholderia</taxon>
    </lineage>
</organism>
<dbReference type="AlphaFoldDB" id="A0A1H7RKM5"/>
<dbReference type="Proteomes" id="UP000199120">
    <property type="component" value="Unassembled WGS sequence"/>
</dbReference>
<dbReference type="EMBL" id="FOAJ01000010">
    <property type="protein sequence ID" value="SEL60806.1"/>
    <property type="molecule type" value="Genomic_DNA"/>
</dbReference>
<evidence type="ECO:0000259" key="6">
    <source>
        <dbReference type="PROSITE" id="PS51078"/>
    </source>
</evidence>
<dbReference type="InterPro" id="IPR005471">
    <property type="entry name" value="Tscrpt_reg_IclR_N"/>
</dbReference>
<dbReference type="PANTHER" id="PTHR30136:SF24">
    <property type="entry name" value="HTH-TYPE TRANSCRIPTIONAL REPRESSOR ALLR"/>
    <property type="match status" value="1"/>
</dbReference>
<dbReference type="STRING" id="416943.SAMN05445871_6332"/>
<evidence type="ECO:0000313" key="7">
    <source>
        <dbReference type="EMBL" id="SEL60806.1"/>
    </source>
</evidence>
<feature type="compositionally biased region" description="Polar residues" evidence="4">
    <location>
        <begin position="22"/>
        <end position="37"/>
    </location>
</feature>
<dbReference type="Pfam" id="PF09339">
    <property type="entry name" value="HTH_IclR"/>
    <property type="match status" value="1"/>
</dbReference>
<dbReference type="SMART" id="SM00346">
    <property type="entry name" value="HTH_ICLR"/>
    <property type="match status" value="1"/>
</dbReference>
<dbReference type="PROSITE" id="PS51077">
    <property type="entry name" value="HTH_ICLR"/>
    <property type="match status" value="1"/>
</dbReference>
<feature type="domain" description="HTH iclR-type" evidence="5">
    <location>
        <begin position="53"/>
        <end position="121"/>
    </location>
</feature>
<keyword evidence="1" id="KW-0805">Transcription regulation</keyword>
<feature type="region of interest" description="Disordered" evidence="4">
    <location>
        <begin position="1"/>
        <end position="51"/>
    </location>
</feature>
<reference evidence="8" key="1">
    <citation type="submission" date="2016-10" db="EMBL/GenBank/DDBJ databases">
        <authorList>
            <person name="Varghese N."/>
            <person name="Submissions S."/>
        </authorList>
    </citation>
    <scope>NUCLEOTIDE SEQUENCE [LARGE SCALE GENOMIC DNA]</scope>
    <source>
        <strain evidence="8">LMG 26416</strain>
    </source>
</reference>